<evidence type="ECO:0000313" key="4">
    <source>
        <dbReference type="Proteomes" id="UP000829194"/>
    </source>
</evidence>
<sequence length="618" mass="66241">MPSINTQLQASIAQFAHQPGVTPDQEAQLRATIASDTDLLQRLNQAAANRQLTGFAPASAGAGPNIAGTYNKASGVVTLPSTGFQSGGTAADPDLRASLRLQEMSLRFAHGAYVDAAGATQQVSQDMVSNLQFTINGSPVLAAEMKRAATTVDPSDRNDRMLLENFAPLSGTVAGGTYNNETKTISLPPAELTHAPALFQQKRVIGLTFVLGHETQHAFNHSDKVAAYRAFDAAAKAIATDNNPVNDYTAPVGQLISASRDDEAKAQIAGWNALVSYRQQTIPNSTLTDMMTLRNSRTEDFIRQDPTSPTQAQARPGLSFNPDSTLPMTPGNIAAQAQNYFDKPPAGTPGLPSHQTTGIGHHGDSDYPNFYGAGAVSRAIHFERNYAHAVRGVAPQMQLDLGQLKLREDLLERNGISLPPSSASTPQAYLDTTTNPPRAGLFQHTAGTHQHLSPIPALPLEFSGPALTPEQPRRDPNDPDHRDHGLLEKVRGAVRELDRQVGKSWDEGSERMSASLLTLAADKRFSAHDDIRASFNQPAAGLAAGEVVHVYRVGHSSPDPAAHQAHMSTAEAVSMPAEERYRQTDSIRQAQAEIAQSEQQARTRGPDDPDQGGPKRSM</sequence>
<dbReference type="InterPro" id="IPR046519">
    <property type="entry name" value="X-Tfes_XVIPCD"/>
</dbReference>
<feature type="region of interest" description="Disordered" evidence="1">
    <location>
        <begin position="457"/>
        <end position="484"/>
    </location>
</feature>
<organism evidence="3 4">
    <name type="scientific">Lysobacter gummosus</name>
    <dbReference type="NCBI Taxonomy" id="262324"/>
    <lineage>
        <taxon>Bacteria</taxon>
        <taxon>Pseudomonadati</taxon>
        <taxon>Pseudomonadota</taxon>
        <taxon>Gammaproteobacteria</taxon>
        <taxon>Lysobacterales</taxon>
        <taxon>Lysobacteraceae</taxon>
        <taxon>Lysobacter</taxon>
    </lineage>
</organism>
<feature type="compositionally biased region" description="Basic and acidic residues" evidence="1">
    <location>
        <begin position="471"/>
        <end position="484"/>
    </location>
</feature>
<feature type="region of interest" description="Disordered" evidence="1">
    <location>
        <begin position="558"/>
        <end position="618"/>
    </location>
</feature>
<gene>
    <name evidence="3" type="ORF">MOV92_24120</name>
</gene>
<dbReference type="Pfam" id="PF20410">
    <property type="entry name" value="X-Tfes_XVIPCD"/>
    <property type="match status" value="1"/>
</dbReference>
<evidence type="ECO:0000313" key="3">
    <source>
        <dbReference type="EMBL" id="UNP29511.1"/>
    </source>
</evidence>
<feature type="domain" description="X-Tfes XVIPCD" evidence="2">
    <location>
        <begin position="477"/>
        <end position="584"/>
    </location>
</feature>
<reference evidence="3 4" key="1">
    <citation type="submission" date="2022-03" db="EMBL/GenBank/DDBJ databases">
        <title>Complete genome sequence of Lysobacter capsici VKM B-2533 and Lysobacter gummosus 10.1.1, promising sources of lytic agents.</title>
        <authorList>
            <person name="Tarlachkov S.V."/>
            <person name="Kudryakova I.V."/>
            <person name="Afoshin A.S."/>
            <person name="Leontyevskaya E.A."/>
            <person name="Leontyevskaya N.V."/>
        </authorList>
    </citation>
    <scope>NUCLEOTIDE SEQUENCE [LARGE SCALE GENOMIC DNA]</scope>
    <source>
        <strain evidence="3 4">10.1.1</strain>
    </source>
</reference>
<dbReference type="RefSeq" id="WP_057944980.1">
    <property type="nucleotide sequence ID" value="NZ_CP011131.1"/>
</dbReference>
<protein>
    <recommendedName>
        <fullName evidence="2">X-Tfes XVIPCD domain-containing protein</fullName>
    </recommendedName>
</protein>
<evidence type="ECO:0000259" key="2">
    <source>
        <dbReference type="Pfam" id="PF20410"/>
    </source>
</evidence>
<feature type="compositionally biased region" description="Low complexity" evidence="1">
    <location>
        <begin position="586"/>
        <end position="602"/>
    </location>
</feature>
<proteinExistence type="predicted"/>
<dbReference type="EMBL" id="CP093547">
    <property type="protein sequence ID" value="UNP29511.1"/>
    <property type="molecule type" value="Genomic_DNA"/>
</dbReference>
<keyword evidence="4" id="KW-1185">Reference proteome</keyword>
<evidence type="ECO:0000256" key="1">
    <source>
        <dbReference type="SAM" id="MobiDB-lite"/>
    </source>
</evidence>
<name>A0ABY3XED3_9GAMM</name>
<accession>A0ABY3XED3</accession>
<dbReference type="Proteomes" id="UP000829194">
    <property type="component" value="Chromosome"/>
</dbReference>